<sequence length="215" mass="21887">MTHLAPGAPALTPLSRFCLIAGPALIAGYGIIRLLSDSGTPGPGWTAGHLALFCGLALFGPVFLGLRRLAPAGSPVRRRVAAVSSVVALAGLAASLAQAAIDLVVGFRAADGPEMSDLFEQVQSHAAVHLVVYSAGPLLFYAGLVALVAALVSRRGPVTGWTLAAILLGIVVMGVSLDLMPVGGMLFLQALAFVGRTDRARVADAQPVRGAGQYG</sequence>
<dbReference type="EMBL" id="JBIAUT010000012">
    <property type="protein sequence ID" value="MFF4219861.1"/>
    <property type="molecule type" value="Genomic_DNA"/>
</dbReference>
<feature type="transmembrane region" description="Helical" evidence="1">
    <location>
        <begin position="158"/>
        <end position="177"/>
    </location>
</feature>
<keyword evidence="1" id="KW-0472">Membrane</keyword>
<evidence type="ECO:0000313" key="2">
    <source>
        <dbReference type="EMBL" id="MFF4219861.1"/>
    </source>
</evidence>
<protein>
    <recommendedName>
        <fullName evidence="4">DUF4386 domain-containing protein</fullName>
    </recommendedName>
</protein>
<feature type="transmembrane region" description="Helical" evidence="1">
    <location>
        <begin position="130"/>
        <end position="151"/>
    </location>
</feature>
<organism evidence="2 3">
    <name type="scientific">Streptomyces nondiastaticus</name>
    <dbReference type="NCBI Taxonomy" id="3154512"/>
    <lineage>
        <taxon>Bacteria</taxon>
        <taxon>Bacillati</taxon>
        <taxon>Actinomycetota</taxon>
        <taxon>Actinomycetes</taxon>
        <taxon>Kitasatosporales</taxon>
        <taxon>Streptomycetaceae</taxon>
        <taxon>Streptomyces</taxon>
    </lineage>
</organism>
<gene>
    <name evidence="2" type="ORF">ACFYZM_26835</name>
</gene>
<proteinExistence type="predicted"/>
<name>A0ABW6U4U8_9ACTN</name>
<feature type="transmembrane region" description="Helical" evidence="1">
    <location>
        <begin position="86"/>
        <end position="110"/>
    </location>
</feature>
<dbReference type="RefSeq" id="WP_388631885.1">
    <property type="nucleotide sequence ID" value="NZ_JBIAUT010000012.1"/>
</dbReference>
<feature type="transmembrane region" description="Helical" evidence="1">
    <location>
        <begin position="47"/>
        <end position="66"/>
    </location>
</feature>
<accession>A0ABW6U4U8</accession>
<evidence type="ECO:0000313" key="3">
    <source>
        <dbReference type="Proteomes" id="UP001602123"/>
    </source>
</evidence>
<keyword evidence="3" id="KW-1185">Reference proteome</keyword>
<feature type="transmembrane region" description="Helical" evidence="1">
    <location>
        <begin position="17"/>
        <end position="35"/>
    </location>
</feature>
<evidence type="ECO:0008006" key="4">
    <source>
        <dbReference type="Google" id="ProtNLM"/>
    </source>
</evidence>
<evidence type="ECO:0000256" key="1">
    <source>
        <dbReference type="SAM" id="Phobius"/>
    </source>
</evidence>
<keyword evidence="1" id="KW-0812">Transmembrane</keyword>
<dbReference type="Proteomes" id="UP001602123">
    <property type="component" value="Unassembled WGS sequence"/>
</dbReference>
<keyword evidence="1" id="KW-1133">Transmembrane helix</keyword>
<reference evidence="2 3" key="1">
    <citation type="submission" date="2024-10" db="EMBL/GenBank/DDBJ databases">
        <title>The Natural Products Discovery Center: Release of the First 8490 Sequenced Strains for Exploring Actinobacteria Biosynthetic Diversity.</title>
        <authorList>
            <person name="Kalkreuter E."/>
            <person name="Kautsar S.A."/>
            <person name="Yang D."/>
            <person name="Bader C.D."/>
            <person name="Teijaro C.N."/>
            <person name="Fluegel L."/>
            <person name="Davis C.M."/>
            <person name="Simpson J.R."/>
            <person name="Lauterbach L."/>
            <person name="Steele A.D."/>
            <person name="Gui C."/>
            <person name="Meng S."/>
            <person name="Li G."/>
            <person name="Viehrig K."/>
            <person name="Ye F."/>
            <person name="Su P."/>
            <person name="Kiefer A.F."/>
            <person name="Nichols A."/>
            <person name="Cepeda A.J."/>
            <person name="Yan W."/>
            <person name="Fan B."/>
            <person name="Jiang Y."/>
            <person name="Adhikari A."/>
            <person name="Zheng C.-J."/>
            <person name="Schuster L."/>
            <person name="Cowan T.M."/>
            <person name="Smanski M.J."/>
            <person name="Chevrette M.G."/>
            <person name="De Carvalho L.P.S."/>
            <person name="Shen B."/>
        </authorList>
    </citation>
    <scope>NUCLEOTIDE SEQUENCE [LARGE SCALE GENOMIC DNA]</scope>
    <source>
        <strain evidence="2 3">NPDC001650</strain>
    </source>
</reference>
<comment type="caution">
    <text evidence="2">The sequence shown here is derived from an EMBL/GenBank/DDBJ whole genome shotgun (WGS) entry which is preliminary data.</text>
</comment>